<keyword evidence="1 2" id="KW-0807">Transducer</keyword>
<reference evidence="6 7" key="1">
    <citation type="submission" date="2020-11" db="EMBL/GenBank/DDBJ databases">
        <title>Fusibacter basophilias sp. nov.</title>
        <authorList>
            <person name="Qiu D."/>
        </authorList>
    </citation>
    <scope>NUCLEOTIDE SEQUENCE [LARGE SCALE GENOMIC DNA]</scope>
    <source>
        <strain evidence="6 7">Q10-2</strain>
    </source>
</reference>
<organism evidence="6 7">
    <name type="scientific">Fusibacter ferrireducens</name>
    <dbReference type="NCBI Taxonomy" id="2785058"/>
    <lineage>
        <taxon>Bacteria</taxon>
        <taxon>Bacillati</taxon>
        <taxon>Bacillota</taxon>
        <taxon>Clostridia</taxon>
        <taxon>Eubacteriales</taxon>
        <taxon>Eubacteriales Family XII. Incertae Sedis</taxon>
        <taxon>Fusibacter</taxon>
    </lineage>
</organism>
<dbReference type="SUPFAM" id="SSF58104">
    <property type="entry name" value="Methyl-accepting chemotaxis protein (MCP) signaling domain"/>
    <property type="match status" value="1"/>
</dbReference>
<sequence>MKGTVVNIWLNTISSMFGEKHRDEIMKKEGWNPSKMITPLEEIEDAKVFSLMKSFAASKGMKTEDMWRKLGENNIESFYKWFPSYFDKGSAKSFMMLMDRVHTQLTKMIPGAKPPRLIPEELDDKNVVITYKSKRGLVDYLMGLIEGCGKHFNEKIEAKILDKAIGSDGTHTVKIHLVFEKGTKTVRNYGLSKFFSFGFIKSAPFKISIIPTLLSLGFILGFEGLSNIPLLVSIPLSVLISGVLIGNVVLKPSMDITKELEKVGDLDLRDDLVVYSNDYHEEIFSVLANTKDKLREEFTYFKGGMDDLYSFTDKFAQSAKNMSAVSDLISRAVQEVAEGAIHQATETESSVGILADNIEILNEISTKELEGKESLEAAVNQIEISVDDLEKVSENLNQVKNNFAGVNSQGNELSKNIKNIIEIVSTVESIAEQTNLLALNASIEAARAGEMGRGFSVVAEEIRKLAEDSKDAVNTINVSLNEFTTGVNNMVKQVNDQFIELENGTQTMANVASDSKVASTRIHTVSGSIADISSKLSVETSKINKVFENMHTLAAIAEENSATSQEMSANVTNFSAEIISLSENIDELEKVALFLKDELKRYKL</sequence>
<dbReference type="RefSeq" id="WP_194703457.1">
    <property type="nucleotide sequence ID" value="NZ_JADKNH010000014.1"/>
</dbReference>
<evidence type="ECO:0000313" key="6">
    <source>
        <dbReference type="EMBL" id="MBF4695214.1"/>
    </source>
</evidence>
<dbReference type="InterPro" id="IPR004089">
    <property type="entry name" value="MCPsignal_dom"/>
</dbReference>
<dbReference type="Gene3D" id="1.10.287.950">
    <property type="entry name" value="Methyl-accepting chemotaxis protein"/>
    <property type="match status" value="1"/>
</dbReference>
<gene>
    <name evidence="6" type="ORF">ISU02_19105</name>
</gene>
<feature type="coiled-coil region" evidence="3">
    <location>
        <begin position="571"/>
        <end position="598"/>
    </location>
</feature>
<feature type="domain" description="Methyl-accepting transducer" evidence="4">
    <location>
        <begin position="318"/>
        <end position="575"/>
    </location>
</feature>
<evidence type="ECO:0000259" key="5">
    <source>
        <dbReference type="PROSITE" id="PS50234"/>
    </source>
</evidence>
<dbReference type="InterPro" id="IPR011644">
    <property type="entry name" value="Heme_NO-bd"/>
</dbReference>
<evidence type="ECO:0000313" key="7">
    <source>
        <dbReference type="Proteomes" id="UP000614200"/>
    </source>
</evidence>
<dbReference type="InterPro" id="IPR002035">
    <property type="entry name" value="VWF_A"/>
</dbReference>
<dbReference type="PROSITE" id="PS50111">
    <property type="entry name" value="CHEMOTAXIS_TRANSDUC_2"/>
    <property type="match status" value="1"/>
</dbReference>
<dbReference type="SMART" id="SM00283">
    <property type="entry name" value="MA"/>
    <property type="match status" value="1"/>
</dbReference>
<dbReference type="Proteomes" id="UP000614200">
    <property type="component" value="Unassembled WGS sequence"/>
</dbReference>
<dbReference type="SUPFAM" id="SSF111126">
    <property type="entry name" value="Ligand-binding domain in the NO signalling and Golgi transport"/>
    <property type="match status" value="1"/>
</dbReference>
<evidence type="ECO:0000256" key="3">
    <source>
        <dbReference type="SAM" id="Coils"/>
    </source>
</evidence>
<name>A0ABR9ZXL5_9FIRM</name>
<feature type="domain" description="VWFA" evidence="5">
    <location>
        <begin position="307"/>
        <end position="494"/>
    </location>
</feature>
<feature type="coiled-coil region" evidence="3">
    <location>
        <begin position="372"/>
        <end position="409"/>
    </location>
</feature>
<dbReference type="InterPro" id="IPR024096">
    <property type="entry name" value="NO_sig/Golgi_transp_ligand-bd"/>
</dbReference>
<keyword evidence="3" id="KW-0175">Coiled coil</keyword>
<evidence type="ECO:0000256" key="2">
    <source>
        <dbReference type="PROSITE-ProRule" id="PRU00284"/>
    </source>
</evidence>
<evidence type="ECO:0000259" key="4">
    <source>
        <dbReference type="PROSITE" id="PS50111"/>
    </source>
</evidence>
<dbReference type="Gene3D" id="3.90.1520.10">
    <property type="entry name" value="H-NOX domain"/>
    <property type="match status" value="1"/>
</dbReference>
<dbReference type="EMBL" id="JADKNH010000014">
    <property type="protein sequence ID" value="MBF4695214.1"/>
    <property type="molecule type" value="Genomic_DNA"/>
</dbReference>
<dbReference type="PROSITE" id="PS50234">
    <property type="entry name" value="VWFA"/>
    <property type="match status" value="1"/>
</dbReference>
<dbReference type="InterPro" id="IPR038158">
    <property type="entry name" value="H-NOX_domain_sf"/>
</dbReference>
<comment type="caution">
    <text evidence="6">The sequence shown here is derived from an EMBL/GenBank/DDBJ whole genome shotgun (WGS) entry which is preliminary data.</text>
</comment>
<protein>
    <submittedName>
        <fullName evidence="6">Heme NO-binding domain-containing protein</fullName>
    </submittedName>
</protein>
<evidence type="ECO:0000256" key="1">
    <source>
        <dbReference type="ARBA" id="ARBA00023224"/>
    </source>
</evidence>
<proteinExistence type="predicted"/>
<keyword evidence="7" id="KW-1185">Reference proteome</keyword>
<dbReference type="PANTHER" id="PTHR32089">
    <property type="entry name" value="METHYL-ACCEPTING CHEMOTAXIS PROTEIN MCPB"/>
    <property type="match status" value="1"/>
</dbReference>
<dbReference type="Pfam" id="PF07700">
    <property type="entry name" value="HNOB"/>
    <property type="match status" value="1"/>
</dbReference>
<dbReference type="Pfam" id="PF00015">
    <property type="entry name" value="MCPsignal"/>
    <property type="match status" value="1"/>
</dbReference>
<accession>A0ABR9ZXL5</accession>
<dbReference type="PANTHER" id="PTHR32089:SF112">
    <property type="entry name" value="LYSOZYME-LIKE PROTEIN-RELATED"/>
    <property type="match status" value="1"/>
</dbReference>